<name>A0A7S2KRE9_9STRA</name>
<protein>
    <recommendedName>
        <fullName evidence="2">Protein kinase domain-containing protein</fullName>
    </recommendedName>
</protein>
<proteinExistence type="predicted"/>
<dbReference type="AlphaFoldDB" id="A0A7S2KRE9"/>
<organism evidence="3">
    <name type="scientific">Leptocylindrus danicus</name>
    <dbReference type="NCBI Taxonomy" id="163516"/>
    <lineage>
        <taxon>Eukaryota</taxon>
        <taxon>Sar</taxon>
        <taxon>Stramenopiles</taxon>
        <taxon>Ochrophyta</taxon>
        <taxon>Bacillariophyta</taxon>
        <taxon>Coscinodiscophyceae</taxon>
        <taxon>Chaetocerotophycidae</taxon>
        <taxon>Leptocylindrales</taxon>
        <taxon>Leptocylindraceae</taxon>
        <taxon>Leptocylindrus</taxon>
    </lineage>
</organism>
<dbReference type="SMART" id="SM00220">
    <property type="entry name" value="S_TKc"/>
    <property type="match status" value="1"/>
</dbReference>
<feature type="domain" description="Protein kinase" evidence="2">
    <location>
        <begin position="246"/>
        <end position="529"/>
    </location>
</feature>
<dbReference type="SUPFAM" id="SSF56112">
    <property type="entry name" value="Protein kinase-like (PK-like)"/>
    <property type="match status" value="1"/>
</dbReference>
<evidence type="ECO:0000259" key="2">
    <source>
        <dbReference type="PROSITE" id="PS50011"/>
    </source>
</evidence>
<accession>A0A7S2KRE9</accession>
<dbReference type="InterPro" id="IPR051681">
    <property type="entry name" value="Ser/Thr_Kinases-Pseudokinases"/>
</dbReference>
<dbReference type="PANTHER" id="PTHR44329">
    <property type="entry name" value="SERINE/THREONINE-PROTEIN KINASE TNNI3K-RELATED"/>
    <property type="match status" value="1"/>
</dbReference>
<reference evidence="3" key="1">
    <citation type="submission" date="2021-01" db="EMBL/GenBank/DDBJ databases">
        <authorList>
            <person name="Corre E."/>
            <person name="Pelletier E."/>
            <person name="Niang G."/>
            <person name="Scheremetjew M."/>
            <person name="Finn R."/>
            <person name="Kale V."/>
            <person name="Holt S."/>
            <person name="Cochrane G."/>
            <person name="Meng A."/>
            <person name="Brown T."/>
            <person name="Cohen L."/>
        </authorList>
    </citation>
    <scope>NUCLEOTIDE SEQUENCE</scope>
    <source>
        <strain evidence="3">B650</strain>
    </source>
</reference>
<dbReference type="PANTHER" id="PTHR44329:SF214">
    <property type="entry name" value="PROTEIN KINASE DOMAIN-CONTAINING PROTEIN"/>
    <property type="match status" value="1"/>
</dbReference>
<dbReference type="GO" id="GO:0004674">
    <property type="term" value="F:protein serine/threonine kinase activity"/>
    <property type="evidence" value="ECO:0007669"/>
    <property type="project" value="TreeGrafter"/>
</dbReference>
<evidence type="ECO:0000313" key="3">
    <source>
        <dbReference type="EMBL" id="CAD9584614.1"/>
    </source>
</evidence>
<dbReference type="InterPro" id="IPR011009">
    <property type="entry name" value="Kinase-like_dom_sf"/>
</dbReference>
<sequence length="538" mass="61003">MFRYRGRNSGGRRRYYNNAPMMIMSTTLTPPPRASRVTLYLLFVGLTACACFAFFLSAYHEVSKDFIVPKDDDDEELLKHISSFYHDMTKIKSSANDNSSSNLTDVASGATTPNNEHHKQALLLPANMNSYKPRPLVMYLYEYSAPSNHALHQPATVQSLFANPSVSRGGSYNSTGNYSSSMDTDYLSIGANEKYEQVGEDCQPASFWQTTSHPTCNVIHEIDLRNYDSGNDRRRKRANVNFSETSSIVSYLSKGHHRNVWKVDDMQGNDFVLKTLRPYRNFTFANLEMHRIDAVVMDELSHSQNVVDIFGYCAQSAMNELGVGDLHKAEEFFGSEFTDFKKLQLARDVASGIADLQEIDNQKGALIVHRDIDTANMLLTPDGRLKLNDFNSARLIFWDHVENRLCGYRDKFLCGQDNRRADILSPEECLGEVLSEKVDTYAIGTILFYILTGERVYHCHEDDLKIALDNNLIREAIQGGRKPWLPSEIEESHDPAIVAVRMAMWQGLTHDWLSRPSARMIANNLDLVLSTWSHEKSS</sequence>
<gene>
    <name evidence="3" type="ORF">LDAN0321_LOCUS11354</name>
</gene>
<evidence type="ECO:0000256" key="1">
    <source>
        <dbReference type="SAM" id="MobiDB-lite"/>
    </source>
</evidence>
<feature type="region of interest" description="Disordered" evidence="1">
    <location>
        <begin position="95"/>
        <end position="114"/>
    </location>
</feature>
<dbReference type="PROSITE" id="PS50011">
    <property type="entry name" value="PROTEIN_KINASE_DOM"/>
    <property type="match status" value="1"/>
</dbReference>
<dbReference type="Gene3D" id="1.10.510.10">
    <property type="entry name" value="Transferase(Phosphotransferase) domain 1"/>
    <property type="match status" value="1"/>
</dbReference>
<dbReference type="EMBL" id="HBGY01017507">
    <property type="protein sequence ID" value="CAD9584614.1"/>
    <property type="molecule type" value="Transcribed_RNA"/>
</dbReference>
<dbReference type="InterPro" id="IPR000719">
    <property type="entry name" value="Prot_kinase_dom"/>
</dbReference>
<dbReference type="GO" id="GO:0005524">
    <property type="term" value="F:ATP binding"/>
    <property type="evidence" value="ECO:0007669"/>
    <property type="project" value="InterPro"/>
</dbReference>
<dbReference type="Pfam" id="PF00069">
    <property type="entry name" value="Pkinase"/>
    <property type="match status" value="1"/>
</dbReference>